<sequence length="446" mass="48654">MNIVLDHSDARPLPVQICASIRSLVAEGLLEPGEKLPSTRILAEQLGVSRGTIVTAFDQLIAEGYLVARHGSGTHINPALTPKPLHPHNHPLPAPPEQPLNELTPGLPDTRGLVTPEWRAAWRDAAANPTDLFSPLGLEALRREISHHLRHMRGFSIDPSRIVVTAGARDGMELFLKTQPSNLTVGVESPGYPSLRQIPTALGHTLVDIPTDGDGLTLPTTHVDAVIATPSHQYPYGTSMSATRRTELVAWARDNERWLIEDDFDSELRYLGQPLPALASLDPEHTILLGTFSSVISPSIGCGYVVFPASLMPRVEQIRDIFRCPVSSITQQALATYLASGALRRHTGRVRRSYRRRRDLVTNSFQGIPDVTLLPINGGLHAVLLCRDPESLRARARRRGVGLTLLADYWGGAHADEGIVLGFGHLSDSELEEALGIIAEELKNTP</sequence>
<dbReference type="PROSITE" id="PS50949">
    <property type="entry name" value="HTH_GNTR"/>
    <property type="match status" value="1"/>
</dbReference>
<dbReference type="InterPro" id="IPR015424">
    <property type="entry name" value="PyrdxlP-dep_Trfase"/>
</dbReference>
<accession>A0ABQ6VIJ1</accession>
<keyword evidence="7" id="KW-0032">Aminotransferase</keyword>
<feature type="domain" description="HTH gntR-type" evidence="6">
    <location>
        <begin position="11"/>
        <end position="79"/>
    </location>
</feature>
<dbReference type="RefSeq" id="WP_151844337.1">
    <property type="nucleotide sequence ID" value="NZ_WBZJ01000002.1"/>
</dbReference>
<dbReference type="PRINTS" id="PR00035">
    <property type="entry name" value="HTHGNTR"/>
</dbReference>
<comment type="similarity">
    <text evidence="1">In the C-terminal section; belongs to the class-I pyridoxal-phosphate-dependent aminotransferase family.</text>
</comment>
<name>A0ABQ6VIJ1_9CORY</name>
<evidence type="ECO:0000313" key="7">
    <source>
        <dbReference type="EMBL" id="KAB3520764.1"/>
    </source>
</evidence>
<keyword evidence="7" id="KW-0808">Transferase</keyword>
<dbReference type="PANTHER" id="PTHR46577">
    <property type="entry name" value="HTH-TYPE TRANSCRIPTIONAL REGULATORY PROTEIN GABR"/>
    <property type="match status" value="1"/>
</dbReference>
<evidence type="ECO:0000259" key="6">
    <source>
        <dbReference type="PROSITE" id="PS50949"/>
    </source>
</evidence>
<dbReference type="GO" id="GO:0008483">
    <property type="term" value="F:transaminase activity"/>
    <property type="evidence" value="ECO:0007669"/>
    <property type="project" value="UniProtKB-KW"/>
</dbReference>
<keyword evidence="2" id="KW-0663">Pyridoxal phosphate</keyword>
<evidence type="ECO:0000256" key="1">
    <source>
        <dbReference type="ARBA" id="ARBA00005384"/>
    </source>
</evidence>
<comment type="caution">
    <text evidence="7">The sequence shown here is derived from an EMBL/GenBank/DDBJ whole genome shotgun (WGS) entry which is preliminary data.</text>
</comment>
<dbReference type="SUPFAM" id="SSF53383">
    <property type="entry name" value="PLP-dependent transferases"/>
    <property type="match status" value="1"/>
</dbReference>
<dbReference type="Gene3D" id="1.10.10.10">
    <property type="entry name" value="Winged helix-like DNA-binding domain superfamily/Winged helix DNA-binding domain"/>
    <property type="match status" value="1"/>
</dbReference>
<evidence type="ECO:0000256" key="4">
    <source>
        <dbReference type="ARBA" id="ARBA00023125"/>
    </source>
</evidence>
<dbReference type="Pfam" id="PF00392">
    <property type="entry name" value="GntR"/>
    <property type="match status" value="1"/>
</dbReference>
<dbReference type="InterPro" id="IPR036388">
    <property type="entry name" value="WH-like_DNA-bd_sf"/>
</dbReference>
<dbReference type="EMBL" id="WBZJ01000002">
    <property type="protein sequence ID" value="KAB3520764.1"/>
    <property type="molecule type" value="Genomic_DNA"/>
</dbReference>
<dbReference type="InterPro" id="IPR051446">
    <property type="entry name" value="HTH_trans_reg/aminotransferase"/>
</dbReference>
<organism evidence="7 8">
    <name type="scientific">Corynebacterium zhongnanshanii</name>
    <dbReference type="NCBI Taxonomy" id="2768834"/>
    <lineage>
        <taxon>Bacteria</taxon>
        <taxon>Bacillati</taxon>
        <taxon>Actinomycetota</taxon>
        <taxon>Actinomycetes</taxon>
        <taxon>Mycobacteriales</taxon>
        <taxon>Corynebacteriaceae</taxon>
        <taxon>Corynebacterium</taxon>
    </lineage>
</organism>
<dbReference type="InterPro" id="IPR015421">
    <property type="entry name" value="PyrdxlP-dep_Trfase_major"/>
</dbReference>
<evidence type="ECO:0000313" key="8">
    <source>
        <dbReference type="Proteomes" id="UP000436181"/>
    </source>
</evidence>
<dbReference type="InterPro" id="IPR036390">
    <property type="entry name" value="WH_DNA-bd_sf"/>
</dbReference>
<evidence type="ECO:0000256" key="5">
    <source>
        <dbReference type="ARBA" id="ARBA00023163"/>
    </source>
</evidence>
<dbReference type="Proteomes" id="UP000436181">
    <property type="component" value="Unassembled WGS sequence"/>
</dbReference>
<protein>
    <submittedName>
        <fullName evidence="7">PLP-dependent aminotransferase family protein</fullName>
    </submittedName>
</protein>
<dbReference type="PANTHER" id="PTHR46577:SF1">
    <property type="entry name" value="HTH-TYPE TRANSCRIPTIONAL REGULATORY PROTEIN GABR"/>
    <property type="match status" value="1"/>
</dbReference>
<reference evidence="7 8" key="1">
    <citation type="submission" date="2019-10" db="EMBL/GenBank/DDBJ databases">
        <title>Corynebacterium sp novel species isolated from the respiratory tract of Marmot.</title>
        <authorList>
            <person name="Zhang G."/>
        </authorList>
    </citation>
    <scope>NUCLEOTIDE SEQUENCE [LARGE SCALE GENOMIC DNA]</scope>
    <source>
        <strain evidence="7 8">336</strain>
    </source>
</reference>
<evidence type="ECO:0000256" key="2">
    <source>
        <dbReference type="ARBA" id="ARBA00022898"/>
    </source>
</evidence>
<dbReference type="CDD" id="cd07377">
    <property type="entry name" value="WHTH_GntR"/>
    <property type="match status" value="1"/>
</dbReference>
<dbReference type="SUPFAM" id="SSF46785">
    <property type="entry name" value="Winged helix' DNA-binding domain"/>
    <property type="match status" value="1"/>
</dbReference>
<keyword evidence="8" id="KW-1185">Reference proteome</keyword>
<keyword evidence="5" id="KW-0804">Transcription</keyword>
<keyword evidence="3" id="KW-0805">Transcription regulation</keyword>
<keyword evidence="4" id="KW-0238">DNA-binding</keyword>
<gene>
    <name evidence="7" type="ORF">F8377_05820</name>
</gene>
<proteinExistence type="inferred from homology"/>
<dbReference type="InterPro" id="IPR000524">
    <property type="entry name" value="Tscrpt_reg_HTH_GntR"/>
</dbReference>
<dbReference type="SMART" id="SM00345">
    <property type="entry name" value="HTH_GNTR"/>
    <property type="match status" value="1"/>
</dbReference>
<evidence type="ECO:0000256" key="3">
    <source>
        <dbReference type="ARBA" id="ARBA00023015"/>
    </source>
</evidence>
<dbReference type="CDD" id="cd00609">
    <property type="entry name" value="AAT_like"/>
    <property type="match status" value="1"/>
</dbReference>
<dbReference type="Gene3D" id="3.40.640.10">
    <property type="entry name" value="Type I PLP-dependent aspartate aminotransferase-like (Major domain)"/>
    <property type="match status" value="1"/>
</dbReference>